<dbReference type="InterPro" id="IPR003593">
    <property type="entry name" value="AAA+_ATPase"/>
</dbReference>
<evidence type="ECO:0000256" key="14">
    <source>
        <dbReference type="ARBA" id="ARBA00048157"/>
    </source>
</evidence>
<evidence type="ECO:0000256" key="1">
    <source>
        <dbReference type="ARBA" id="ARBA00004240"/>
    </source>
</evidence>
<evidence type="ECO:0000256" key="2">
    <source>
        <dbReference type="ARBA" id="ARBA00004496"/>
    </source>
</evidence>
<name>A0AAW1YC98_RUBAR</name>
<evidence type="ECO:0000256" key="5">
    <source>
        <dbReference type="ARBA" id="ARBA00022741"/>
    </source>
</evidence>
<dbReference type="AlphaFoldDB" id="A0AAW1YC98"/>
<evidence type="ECO:0000259" key="16">
    <source>
        <dbReference type="PROSITE" id="PS00300"/>
    </source>
</evidence>
<dbReference type="EMBL" id="JBEDUW010000002">
    <property type="protein sequence ID" value="KAK9946428.1"/>
    <property type="molecule type" value="Genomic_DNA"/>
</dbReference>
<accession>A0AAW1YC98</accession>
<dbReference type="FunFam" id="1.20.120.140:FF:000001">
    <property type="entry name" value="Signal recognition particle GTPase"/>
    <property type="match status" value="1"/>
</dbReference>
<dbReference type="NCBIfam" id="TIGR01425">
    <property type="entry name" value="SRP54_euk"/>
    <property type="match status" value="1"/>
</dbReference>
<dbReference type="Gene3D" id="1.20.120.140">
    <property type="entry name" value="Signal recognition particle SRP54, nucleotide-binding domain"/>
    <property type="match status" value="1"/>
</dbReference>
<dbReference type="InterPro" id="IPR006325">
    <property type="entry name" value="SRP54_euk"/>
</dbReference>
<evidence type="ECO:0000256" key="6">
    <source>
        <dbReference type="ARBA" id="ARBA00022801"/>
    </source>
</evidence>
<keyword evidence="5 15" id="KW-0547">Nucleotide-binding</keyword>
<keyword evidence="18" id="KW-1185">Reference proteome</keyword>
<protein>
    <recommendedName>
        <fullName evidence="15">Signal recognition particle 54 kDa protein</fullName>
    </recommendedName>
</protein>
<dbReference type="PANTHER" id="PTHR11564:SF5">
    <property type="entry name" value="SIGNAL RECOGNITION PARTICLE SUBUNIT SRP54"/>
    <property type="match status" value="1"/>
</dbReference>
<proteinExistence type="inferred from homology"/>
<dbReference type="InterPro" id="IPR027417">
    <property type="entry name" value="P-loop_NTPase"/>
</dbReference>
<dbReference type="SUPFAM" id="SSF47364">
    <property type="entry name" value="Domain of the SRP/SRP receptor G-proteins"/>
    <property type="match status" value="1"/>
</dbReference>
<dbReference type="GO" id="GO:0006616">
    <property type="term" value="P:SRP-dependent cotranslational protein targeting to membrane, translocation"/>
    <property type="evidence" value="ECO:0007669"/>
    <property type="project" value="TreeGrafter"/>
</dbReference>
<evidence type="ECO:0000256" key="7">
    <source>
        <dbReference type="ARBA" id="ARBA00022824"/>
    </source>
</evidence>
<evidence type="ECO:0000256" key="13">
    <source>
        <dbReference type="ARBA" id="ARBA00046020"/>
    </source>
</evidence>
<gene>
    <name evidence="17" type="ORF">M0R45_011895</name>
</gene>
<dbReference type="Pfam" id="PF00448">
    <property type="entry name" value="SRP54"/>
    <property type="match status" value="1"/>
</dbReference>
<dbReference type="CDD" id="cd17875">
    <property type="entry name" value="SRP54_G"/>
    <property type="match status" value="1"/>
</dbReference>
<comment type="subcellular location">
    <subcellularLocation>
        <location evidence="2 15">Cytoplasm</location>
    </subcellularLocation>
    <subcellularLocation>
        <location evidence="1 15">Endoplasmic reticulum</location>
    </subcellularLocation>
</comment>
<dbReference type="InterPro" id="IPR036225">
    <property type="entry name" value="SRP/SRP_N"/>
</dbReference>
<dbReference type="FunFam" id="1.10.260.30:FF:000004">
    <property type="entry name" value="Signal recognition particle 54 kDa protein"/>
    <property type="match status" value="1"/>
</dbReference>
<sequence length="495" mass="54863">MVLAELGGSISRALQQMSNATVIDEKVLNECLNEITRALLQSDVQFKLVRDMQTNIKKIVNLDDLAAGHNKRKIIQHAIFNELCKMLDPGKPSFTPKKGKPSVVMFVGLQGSGKTTTCTKYAYYHQKKGWKPALVCADTFRAGAFDQLKQNATKAKIPFYGSYMESDPVKIAVEGVETFKKENCDLIIVDTSGRHKQEAALFEEMRQVAEATKPDLVIFVMDSSIGQAAFDQAQAFKQSAAVGAVIVTKMDGHAKGGGALSAVAATKSPVIFIGTGEHMDEFEVFDVKPFVSRLLGMGDWSGFMDKIQEVVPKLDNQPELLQKLSEGTFTLRIMYEQFQNLLQMGPLSQLTSMLPGADLMPKGNDKESQAKIKRYMTMMDSMTNEELDSTNTKLITESRIVRIARGSGRLVREVMEMLEEYKRLTKIWSKMKGLKIPKKTDMSPLSRNMNAQQMMKVLPPQMMKQLGGMGGIQNLMKQMGSAKDMMGMFGGGGDK</sequence>
<reference evidence="17 18" key="1">
    <citation type="journal article" date="2023" name="G3 (Bethesda)">
        <title>A chromosome-length genome assembly and annotation of blackberry (Rubus argutus, cv. 'Hillquist').</title>
        <authorList>
            <person name="Bruna T."/>
            <person name="Aryal R."/>
            <person name="Dudchenko O."/>
            <person name="Sargent D.J."/>
            <person name="Mead D."/>
            <person name="Buti M."/>
            <person name="Cavallini A."/>
            <person name="Hytonen T."/>
            <person name="Andres J."/>
            <person name="Pham M."/>
            <person name="Weisz D."/>
            <person name="Mascagni F."/>
            <person name="Usai G."/>
            <person name="Natali L."/>
            <person name="Bassil N."/>
            <person name="Fernandez G.E."/>
            <person name="Lomsadze A."/>
            <person name="Armour M."/>
            <person name="Olukolu B."/>
            <person name="Poorten T."/>
            <person name="Britton C."/>
            <person name="Davik J."/>
            <person name="Ashrafi H."/>
            <person name="Aiden E.L."/>
            <person name="Borodovsky M."/>
            <person name="Worthington M."/>
        </authorList>
    </citation>
    <scope>NUCLEOTIDE SEQUENCE [LARGE SCALE GENOMIC DNA]</scope>
    <source>
        <strain evidence="17">PI 553951</strain>
    </source>
</reference>
<keyword evidence="8 15" id="KW-0694">RNA-binding</keyword>
<evidence type="ECO:0000256" key="9">
    <source>
        <dbReference type="ARBA" id="ARBA00023134"/>
    </source>
</evidence>
<comment type="domain">
    <text evidence="15">The M domain binds the 7SL RNA in presence of SRP19 and binds the signal sequence of presecretory proteins.</text>
</comment>
<comment type="function">
    <text evidence="13 15">Component of the signal recognition particle (SRP) complex, a ribonucleoprotein complex that mediates the cotranslational targeting of secretory and membrane proteins to the endoplasmic reticulum (ER). As part of the SRP complex, associates with the SRP receptor (SR) component SRPRA to target secretory proteins to the endoplasmic reticulum membrane. Binds to the signal sequence of presecretory proteins when they emerge from the ribosomes. Displays basal GTPase activity, and stimulates reciprocal GTPase activation of the SR subunit SRPRA. Forms a guanosine 5'-triphosphate (GTP)-dependent complex with the SR subunit SRPRA. SR compaction and GTPase mediated rearrangement of SR drive SRP-mediated cotranslational protein translocation into the ER. Requires the presence of SRP9/SRP14 and/or SRP19 to stably interact with RNA.</text>
</comment>
<dbReference type="PANTHER" id="PTHR11564">
    <property type="entry name" value="SIGNAL RECOGNITION PARTICLE 54K PROTEIN SRP54"/>
    <property type="match status" value="1"/>
</dbReference>
<dbReference type="InterPro" id="IPR036891">
    <property type="entry name" value="Signal_recog_part_SRP54_M_sf"/>
</dbReference>
<keyword evidence="9 15" id="KW-0342">GTP-binding</keyword>
<dbReference type="SMART" id="SM00382">
    <property type="entry name" value="AAA"/>
    <property type="match status" value="1"/>
</dbReference>
<dbReference type="FunFam" id="3.40.50.300:FF:000022">
    <property type="entry name" value="Signal recognition particle 54 kDa subunit"/>
    <property type="match status" value="1"/>
</dbReference>
<evidence type="ECO:0000256" key="11">
    <source>
        <dbReference type="ARBA" id="ARBA00023274"/>
    </source>
</evidence>
<dbReference type="SUPFAM" id="SSF47446">
    <property type="entry name" value="Signal peptide-binding domain"/>
    <property type="match status" value="1"/>
</dbReference>
<dbReference type="InterPro" id="IPR042101">
    <property type="entry name" value="SRP54_N_sf"/>
</dbReference>
<dbReference type="HAMAP" id="MF_00306">
    <property type="entry name" value="SRP54"/>
    <property type="match status" value="1"/>
</dbReference>
<dbReference type="GO" id="GO:0030942">
    <property type="term" value="F:endoplasmic reticulum signal peptide binding"/>
    <property type="evidence" value="ECO:0007669"/>
    <property type="project" value="TreeGrafter"/>
</dbReference>
<dbReference type="Pfam" id="PF02881">
    <property type="entry name" value="SRP54_N"/>
    <property type="match status" value="1"/>
</dbReference>
<evidence type="ECO:0000256" key="8">
    <source>
        <dbReference type="ARBA" id="ARBA00022884"/>
    </source>
</evidence>
<comment type="domain">
    <text evidence="15">The NG domain, also named G domain, is a special guanosine triphosphatase (GTPase) domain, which binds GTP and forms a guanosine 5'-triphosphate (GTP)-dependent complex with a homologous NG domain in the SRP receptor subunit SRPRA. The two NG domains undergo cooperative rearrangements upon their assembly, which culminate in the reciprocal activation of the GTPase activity of one another. SRP receptor compaction upon binding with cargo-loaded SRP and GTPase rearrangement drive SRP-mediated cotranslational protein translocation into the ER.</text>
</comment>
<dbReference type="GO" id="GO:0008312">
    <property type="term" value="F:7S RNA binding"/>
    <property type="evidence" value="ECO:0007669"/>
    <property type="project" value="UniProtKB-UniRule"/>
</dbReference>
<dbReference type="PROSITE" id="PS00300">
    <property type="entry name" value="SRP54"/>
    <property type="match status" value="1"/>
</dbReference>
<evidence type="ECO:0000256" key="10">
    <source>
        <dbReference type="ARBA" id="ARBA00023135"/>
    </source>
</evidence>
<dbReference type="InterPro" id="IPR004125">
    <property type="entry name" value="Signal_recog_particle_SRP54_M"/>
</dbReference>
<dbReference type="GO" id="GO:0005829">
    <property type="term" value="C:cytosol"/>
    <property type="evidence" value="ECO:0007669"/>
    <property type="project" value="TreeGrafter"/>
</dbReference>
<dbReference type="GO" id="GO:0003924">
    <property type="term" value="F:GTPase activity"/>
    <property type="evidence" value="ECO:0007669"/>
    <property type="project" value="UniProtKB-UniRule"/>
</dbReference>
<dbReference type="Gene3D" id="3.40.50.300">
    <property type="entry name" value="P-loop containing nucleotide triphosphate hydrolases"/>
    <property type="match status" value="1"/>
</dbReference>
<dbReference type="GO" id="GO:0005783">
    <property type="term" value="C:endoplasmic reticulum"/>
    <property type="evidence" value="ECO:0007669"/>
    <property type="project" value="UniProtKB-SubCell"/>
</dbReference>
<feature type="domain" description="SRP54-type proteins GTP-binding" evidence="16">
    <location>
        <begin position="269"/>
        <end position="282"/>
    </location>
</feature>
<dbReference type="SUPFAM" id="SSF52540">
    <property type="entry name" value="P-loop containing nucleoside triphosphate hydrolases"/>
    <property type="match status" value="1"/>
</dbReference>
<organism evidence="17 18">
    <name type="scientific">Rubus argutus</name>
    <name type="common">Southern blackberry</name>
    <dbReference type="NCBI Taxonomy" id="59490"/>
    <lineage>
        <taxon>Eukaryota</taxon>
        <taxon>Viridiplantae</taxon>
        <taxon>Streptophyta</taxon>
        <taxon>Embryophyta</taxon>
        <taxon>Tracheophyta</taxon>
        <taxon>Spermatophyta</taxon>
        <taxon>Magnoliopsida</taxon>
        <taxon>eudicotyledons</taxon>
        <taxon>Gunneridae</taxon>
        <taxon>Pentapetalae</taxon>
        <taxon>rosids</taxon>
        <taxon>fabids</taxon>
        <taxon>Rosales</taxon>
        <taxon>Rosaceae</taxon>
        <taxon>Rosoideae</taxon>
        <taxon>Rosoideae incertae sedis</taxon>
        <taxon>Rubus</taxon>
    </lineage>
</organism>
<dbReference type="SMART" id="SM00963">
    <property type="entry name" value="SRP54_N"/>
    <property type="match status" value="1"/>
</dbReference>
<dbReference type="SMART" id="SM00962">
    <property type="entry name" value="SRP54"/>
    <property type="match status" value="1"/>
</dbReference>
<keyword evidence="11 15" id="KW-0687">Ribonucleoprotein</keyword>
<keyword evidence="4 15" id="KW-0963">Cytoplasm</keyword>
<dbReference type="InterPro" id="IPR000897">
    <property type="entry name" value="SRP54_GTPase_dom"/>
</dbReference>
<evidence type="ECO:0000256" key="15">
    <source>
        <dbReference type="RuleBase" id="RU364034"/>
    </source>
</evidence>
<comment type="subunit">
    <text evidence="12 15">Component of a signal recognition particle (SRP) complex that consists of a 7SL RNA molecule of 300 nucleotides and six protein subunits: SRP72, SRP68, SRP54, SRP19, SRP14 and SRP9.</text>
</comment>
<comment type="catalytic activity">
    <reaction evidence="14">
        <text>GTP + H2O = GDP + phosphate + H(+)</text>
        <dbReference type="Rhea" id="RHEA:19669"/>
        <dbReference type="ChEBI" id="CHEBI:15377"/>
        <dbReference type="ChEBI" id="CHEBI:15378"/>
        <dbReference type="ChEBI" id="CHEBI:37565"/>
        <dbReference type="ChEBI" id="CHEBI:43474"/>
        <dbReference type="ChEBI" id="CHEBI:58189"/>
        <dbReference type="EC" id="3.6.5.4"/>
    </reaction>
    <physiologicalReaction direction="left-to-right" evidence="14">
        <dbReference type="Rhea" id="RHEA:19670"/>
    </physiologicalReaction>
</comment>
<dbReference type="GO" id="GO:0005786">
    <property type="term" value="C:signal recognition particle, endoplasmic reticulum targeting"/>
    <property type="evidence" value="ECO:0007669"/>
    <property type="project" value="UniProtKB-UniRule"/>
</dbReference>
<evidence type="ECO:0000313" key="17">
    <source>
        <dbReference type="EMBL" id="KAK9946428.1"/>
    </source>
</evidence>
<dbReference type="InterPro" id="IPR022941">
    <property type="entry name" value="SRP54"/>
</dbReference>
<dbReference type="Proteomes" id="UP001457282">
    <property type="component" value="Unassembled WGS sequence"/>
</dbReference>
<dbReference type="Pfam" id="PF02978">
    <property type="entry name" value="SRP_SPB"/>
    <property type="match status" value="1"/>
</dbReference>
<evidence type="ECO:0000256" key="4">
    <source>
        <dbReference type="ARBA" id="ARBA00022490"/>
    </source>
</evidence>
<evidence type="ECO:0000256" key="3">
    <source>
        <dbReference type="ARBA" id="ARBA00005450"/>
    </source>
</evidence>
<comment type="caution">
    <text evidence="17">The sequence shown here is derived from an EMBL/GenBank/DDBJ whole genome shotgun (WGS) entry which is preliminary data.</text>
</comment>
<dbReference type="InterPro" id="IPR013822">
    <property type="entry name" value="Signal_recog_particl_SRP54_hlx"/>
</dbReference>
<evidence type="ECO:0000256" key="12">
    <source>
        <dbReference type="ARBA" id="ARBA00034796"/>
    </source>
</evidence>
<dbReference type="GO" id="GO:0005525">
    <property type="term" value="F:GTP binding"/>
    <property type="evidence" value="ECO:0007669"/>
    <property type="project" value="UniProtKB-UniRule"/>
</dbReference>
<keyword evidence="7 15" id="KW-0256">Endoplasmic reticulum</keyword>
<evidence type="ECO:0000313" key="18">
    <source>
        <dbReference type="Proteomes" id="UP001457282"/>
    </source>
</evidence>
<keyword evidence="6" id="KW-0378">Hydrolase</keyword>
<comment type="similarity">
    <text evidence="3 15">Belongs to the GTP-binding SRP family. SRP54 subfamily.</text>
</comment>
<dbReference type="Gene3D" id="1.10.260.30">
    <property type="entry name" value="Signal recognition particle, SRP54 subunit, M-domain"/>
    <property type="match status" value="1"/>
</dbReference>
<keyword evidence="10 15" id="KW-0733">Signal recognition particle</keyword>